<feature type="region of interest" description="Disordered" evidence="9">
    <location>
        <begin position="162"/>
        <end position="191"/>
    </location>
</feature>
<comment type="subcellular location">
    <subcellularLocation>
        <location evidence="1">Nucleus</location>
    </subcellularLocation>
</comment>
<feature type="compositionally biased region" description="Polar residues" evidence="9">
    <location>
        <begin position="409"/>
        <end position="448"/>
    </location>
</feature>
<dbReference type="GO" id="GO:0005634">
    <property type="term" value="C:nucleus"/>
    <property type="evidence" value="ECO:0007669"/>
    <property type="project" value="UniProtKB-SubCell"/>
</dbReference>
<dbReference type="GO" id="GO:0003723">
    <property type="term" value="F:RNA binding"/>
    <property type="evidence" value="ECO:0007669"/>
    <property type="project" value="UniProtKB-KW"/>
</dbReference>
<keyword evidence="7" id="KW-0694">RNA-binding</keyword>
<dbReference type="GO" id="GO:0006364">
    <property type="term" value="P:rRNA processing"/>
    <property type="evidence" value="ECO:0007669"/>
    <property type="project" value="UniProtKB-KW"/>
</dbReference>
<dbReference type="InterPro" id="IPR038664">
    <property type="entry name" value="Gar1/Naf1_Cbf5-bd_sf"/>
</dbReference>
<feature type="region of interest" description="Disordered" evidence="9">
    <location>
        <begin position="374"/>
        <end position="463"/>
    </location>
</feature>
<evidence type="ECO:0000256" key="1">
    <source>
        <dbReference type="ARBA" id="ARBA00004123"/>
    </source>
</evidence>
<dbReference type="AlphaFoldDB" id="A0AAV0WI08"/>
<gene>
    <name evidence="10" type="ORF">MEUPH1_LOCUS11161</name>
</gene>
<dbReference type="GO" id="GO:0043489">
    <property type="term" value="P:RNA stabilization"/>
    <property type="evidence" value="ECO:0007669"/>
    <property type="project" value="UniProtKB-ARBA"/>
</dbReference>
<dbReference type="GO" id="GO:0005732">
    <property type="term" value="C:sno(s)RNA-containing ribonucleoprotein complex"/>
    <property type="evidence" value="ECO:0007669"/>
    <property type="project" value="InterPro"/>
</dbReference>
<protein>
    <recommendedName>
        <fullName evidence="3">H/ACA ribonucleoprotein complex non-core subunit NAF1</fullName>
    </recommendedName>
</protein>
<keyword evidence="4" id="KW-0690">Ribosome biogenesis</keyword>
<dbReference type="GO" id="GO:0001522">
    <property type="term" value="P:pseudouridine synthesis"/>
    <property type="evidence" value="ECO:0007669"/>
    <property type="project" value="InterPro"/>
</dbReference>
<dbReference type="InterPro" id="IPR040309">
    <property type="entry name" value="Naf1"/>
</dbReference>
<evidence type="ECO:0000313" key="11">
    <source>
        <dbReference type="Proteomes" id="UP001160148"/>
    </source>
</evidence>
<keyword evidence="8" id="KW-0539">Nucleus</keyword>
<comment type="caution">
    <text evidence="10">The sequence shown here is derived from an EMBL/GenBank/DDBJ whole genome shotgun (WGS) entry which is preliminary data.</text>
</comment>
<dbReference type="InterPro" id="IPR009000">
    <property type="entry name" value="Transl_B-barrel_sf"/>
</dbReference>
<feature type="compositionally biased region" description="Low complexity" evidence="9">
    <location>
        <begin position="523"/>
        <end position="542"/>
    </location>
</feature>
<feature type="compositionally biased region" description="Acidic residues" evidence="9">
    <location>
        <begin position="168"/>
        <end position="191"/>
    </location>
</feature>
<dbReference type="PANTHER" id="PTHR31633">
    <property type="entry name" value="H/ACA RIBONUCLEOPROTEIN COMPLEX NON-CORE SUBUNIT NAF1"/>
    <property type="match status" value="1"/>
</dbReference>
<keyword evidence="5" id="KW-0698">rRNA processing</keyword>
<dbReference type="Gene3D" id="2.40.10.230">
    <property type="entry name" value="Probable tRNA pseudouridine synthase domain"/>
    <property type="match status" value="1"/>
</dbReference>
<feature type="compositionally biased region" description="Polar residues" evidence="9">
    <location>
        <begin position="391"/>
        <end position="400"/>
    </location>
</feature>
<name>A0AAV0WI08_9HEMI</name>
<evidence type="ECO:0000313" key="10">
    <source>
        <dbReference type="EMBL" id="CAI6355287.1"/>
    </source>
</evidence>
<evidence type="ECO:0000256" key="7">
    <source>
        <dbReference type="ARBA" id="ARBA00022884"/>
    </source>
</evidence>
<dbReference type="SUPFAM" id="SSF50447">
    <property type="entry name" value="Translation proteins"/>
    <property type="match status" value="1"/>
</dbReference>
<comment type="similarity">
    <text evidence="2">Belongs to the NAF1 family.</text>
</comment>
<evidence type="ECO:0000256" key="9">
    <source>
        <dbReference type="SAM" id="MobiDB-lite"/>
    </source>
</evidence>
<keyword evidence="6" id="KW-0597">Phosphoprotein</keyword>
<dbReference type="PANTHER" id="PTHR31633:SF1">
    <property type="entry name" value="H_ACA RIBONUCLEOPROTEIN COMPLEX NON-CORE SUBUNIT NAF1"/>
    <property type="match status" value="1"/>
</dbReference>
<reference evidence="10 11" key="1">
    <citation type="submission" date="2023-01" db="EMBL/GenBank/DDBJ databases">
        <authorList>
            <person name="Whitehead M."/>
        </authorList>
    </citation>
    <scope>NUCLEOTIDE SEQUENCE [LARGE SCALE GENOMIC DNA]</scope>
</reference>
<evidence type="ECO:0000256" key="5">
    <source>
        <dbReference type="ARBA" id="ARBA00022552"/>
    </source>
</evidence>
<dbReference type="FunFam" id="2.40.10.230:FF:000002">
    <property type="entry name" value="H/ACA ribonucleoprotein complex non-core subunit NAF1"/>
    <property type="match status" value="1"/>
</dbReference>
<dbReference type="Pfam" id="PF04410">
    <property type="entry name" value="Gar1"/>
    <property type="match status" value="1"/>
</dbReference>
<evidence type="ECO:0000256" key="4">
    <source>
        <dbReference type="ARBA" id="ARBA00022517"/>
    </source>
</evidence>
<dbReference type="EMBL" id="CARXXK010000002">
    <property type="protein sequence ID" value="CAI6355287.1"/>
    <property type="molecule type" value="Genomic_DNA"/>
</dbReference>
<dbReference type="InterPro" id="IPR007504">
    <property type="entry name" value="H/ACA_rnp_Gar1/Naf1"/>
</dbReference>
<evidence type="ECO:0000256" key="2">
    <source>
        <dbReference type="ARBA" id="ARBA00009801"/>
    </source>
</evidence>
<dbReference type="Proteomes" id="UP001160148">
    <property type="component" value="Unassembled WGS sequence"/>
</dbReference>
<accession>A0AAV0WI08</accession>
<dbReference type="GO" id="GO:0000493">
    <property type="term" value="P:box H/ACA snoRNP assembly"/>
    <property type="evidence" value="ECO:0007669"/>
    <property type="project" value="InterPro"/>
</dbReference>
<proteinExistence type="inferred from homology"/>
<evidence type="ECO:0000256" key="3">
    <source>
        <dbReference type="ARBA" id="ARBA00021438"/>
    </source>
</evidence>
<sequence>MDNEISDSSDEYTPDVNNESLIVNGLFGIADEENNVENTTAQEFTNDINMEAEEVVETIINKLCNESDKHVIKITEEKNHNNSDCVQTAESNCFGSRMICSESADLDHSELPYSFASISKNYEKSKNVDAPKDFDILPEPDSKSTVVLSEGNLPSTLSLISTNYQDSSSDDSDISDDDDSNNDDQLIDSDNENSIISVSSNTCSKEYVKTKGELDISDLPPIEDLKISVDEAKCQPVGCIKSVVDTLVIVEAFLNQPALDIDSVLFVDRGKRALGRIFDVFGPVIKPFYAIRFNDSNHIKKFDIQIKEPVYCAPQTEYASYVMVSQLMKMKGSDASWRDNNEPPCEFLDYSDDEAEKLAKKKRRQKKCIQISEDDDIVDKEKSPDPPSQRVVRNNSTPRNMTPRILTPRSMTPRSMTPRSMTPRSMTPRNMTPHPSYQNSNNRTQQTYNPHPPNHSNHDHNGPRQFPTYAQHLSSMDYSHAYRQPYNPWYYDQMHAPRHNYPHQQQYMPPGYDYRSQPPMDPNIPNNPNNPNNQFHYNNHFD</sequence>
<keyword evidence="11" id="KW-1185">Reference proteome</keyword>
<feature type="region of interest" description="Disordered" evidence="9">
    <location>
        <begin position="515"/>
        <end position="542"/>
    </location>
</feature>
<evidence type="ECO:0000256" key="6">
    <source>
        <dbReference type="ARBA" id="ARBA00022553"/>
    </source>
</evidence>
<evidence type="ECO:0000256" key="8">
    <source>
        <dbReference type="ARBA" id="ARBA00023242"/>
    </source>
</evidence>
<organism evidence="10 11">
    <name type="scientific">Macrosiphum euphorbiae</name>
    <name type="common">potato aphid</name>
    <dbReference type="NCBI Taxonomy" id="13131"/>
    <lineage>
        <taxon>Eukaryota</taxon>
        <taxon>Metazoa</taxon>
        <taxon>Ecdysozoa</taxon>
        <taxon>Arthropoda</taxon>
        <taxon>Hexapoda</taxon>
        <taxon>Insecta</taxon>
        <taxon>Pterygota</taxon>
        <taxon>Neoptera</taxon>
        <taxon>Paraneoptera</taxon>
        <taxon>Hemiptera</taxon>
        <taxon>Sternorrhyncha</taxon>
        <taxon>Aphidomorpha</taxon>
        <taxon>Aphidoidea</taxon>
        <taxon>Aphididae</taxon>
        <taxon>Macrosiphini</taxon>
        <taxon>Macrosiphum</taxon>
    </lineage>
</organism>